<keyword evidence="4" id="KW-1185">Reference proteome</keyword>
<evidence type="ECO:0000256" key="2">
    <source>
        <dbReference type="ARBA" id="ARBA00023128"/>
    </source>
</evidence>
<dbReference type="PANTHER" id="PTHR28133">
    <property type="entry name" value="REQUIRED FOR RESPIRATORY GROWTH PROTEIN 7, MITOCHONDRIAL"/>
    <property type="match status" value="1"/>
</dbReference>
<dbReference type="InterPro" id="IPR011335">
    <property type="entry name" value="Restrct_endonuc-II-like"/>
</dbReference>
<organism evidence="3 4">
    <name type="scientific">Schizosaccharomyces cryophilus (strain OY26 / ATCC MYA-4695 / CBS 11777 / NBRC 106824 / NRRL Y48691)</name>
    <name type="common">Fission yeast</name>
    <dbReference type="NCBI Taxonomy" id="653667"/>
    <lineage>
        <taxon>Eukaryota</taxon>
        <taxon>Fungi</taxon>
        <taxon>Dikarya</taxon>
        <taxon>Ascomycota</taxon>
        <taxon>Taphrinomycotina</taxon>
        <taxon>Schizosaccharomycetes</taxon>
        <taxon>Schizosaccharomycetales</taxon>
        <taxon>Schizosaccharomycetaceae</taxon>
        <taxon>Schizosaccharomyces</taxon>
    </lineage>
</organism>
<comment type="subcellular location">
    <subcellularLocation>
        <location evidence="1">Mitochondrion</location>
    </subcellularLocation>
</comment>
<dbReference type="AlphaFoldDB" id="S9VNY4"/>
<dbReference type="GO" id="GO:0003676">
    <property type="term" value="F:nucleic acid binding"/>
    <property type="evidence" value="ECO:0007669"/>
    <property type="project" value="InterPro"/>
</dbReference>
<dbReference type="Gene3D" id="3.40.1350.10">
    <property type="match status" value="1"/>
</dbReference>
<protein>
    <submittedName>
        <fullName evidence="3">Fungal protein</fullName>
    </submittedName>
</protein>
<gene>
    <name evidence="3" type="ORF">SPOG_01574</name>
</gene>
<keyword evidence="2" id="KW-0496">Mitochondrion</keyword>
<dbReference type="EMBL" id="KE546995">
    <property type="protein sequence ID" value="EPY49693.1"/>
    <property type="molecule type" value="Genomic_DNA"/>
</dbReference>
<proteinExistence type="predicted"/>
<name>S9VNY4_SCHCR</name>
<accession>S9VNY4</accession>
<dbReference type="InterPro" id="IPR011856">
    <property type="entry name" value="tRNA_endonuc-like_dom_sf"/>
</dbReference>
<dbReference type="GO" id="GO:0006302">
    <property type="term" value="P:double-strand break repair"/>
    <property type="evidence" value="ECO:0007669"/>
    <property type="project" value="UniProtKB-ARBA"/>
</dbReference>
<sequence>MNTGKSKLQAWNLARRLSIVNLRCRMLYSDHSSLRSYLQYLKWKECSLKTTLVQGTLFEYLVKDILEKHCFALKRCGGKDDRGIDLLGKFPLDGITKAKVAVSCKSNKGAIGPRYVRELEGSLSWCPSDTLGILACLSNFTSASLKAVQVSERPLAVCRIFVNHRSSYMFQFAWNSAASIIFNDISVRQLHNSNMFLDTSEKASLFSDKIISTVLCSSAPFEHCPTPVGLFYKNKQISQFA</sequence>
<dbReference type="InterPro" id="IPR018828">
    <property type="entry name" value="RRG7"/>
</dbReference>
<dbReference type="OMA" id="QGTLFEY"/>
<dbReference type="Proteomes" id="UP000015464">
    <property type="component" value="Unassembled WGS sequence"/>
</dbReference>
<dbReference type="SUPFAM" id="SSF52980">
    <property type="entry name" value="Restriction endonuclease-like"/>
    <property type="match status" value="1"/>
</dbReference>
<reference evidence="3 4" key="1">
    <citation type="journal article" date="2011" name="Science">
        <title>Comparative functional genomics of the fission yeasts.</title>
        <authorList>
            <person name="Rhind N."/>
            <person name="Chen Z."/>
            <person name="Yassour M."/>
            <person name="Thompson D.A."/>
            <person name="Haas B.J."/>
            <person name="Habib N."/>
            <person name="Wapinski I."/>
            <person name="Roy S."/>
            <person name="Lin M.F."/>
            <person name="Heiman D.I."/>
            <person name="Young S.K."/>
            <person name="Furuya K."/>
            <person name="Guo Y."/>
            <person name="Pidoux A."/>
            <person name="Chen H.M."/>
            <person name="Robbertse B."/>
            <person name="Goldberg J.M."/>
            <person name="Aoki K."/>
            <person name="Bayne E.H."/>
            <person name="Berlin A.M."/>
            <person name="Desjardins C.A."/>
            <person name="Dobbs E."/>
            <person name="Dukaj L."/>
            <person name="Fan L."/>
            <person name="FitzGerald M.G."/>
            <person name="French C."/>
            <person name="Gujja S."/>
            <person name="Hansen K."/>
            <person name="Keifenheim D."/>
            <person name="Levin J.Z."/>
            <person name="Mosher R.A."/>
            <person name="Mueller C.A."/>
            <person name="Pfiffner J."/>
            <person name="Priest M."/>
            <person name="Russ C."/>
            <person name="Smialowska A."/>
            <person name="Swoboda P."/>
            <person name="Sykes S.M."/>
            <person name="Vaughn M."/>
            <person name="Vengrova S."/>
            <person name="Yoder R."/>
            <person name="Zeng Q."/>
            <person name="Allshire R."/>
            <person name="Baulcombe D."/>
            <person name="Birren B.W."/>
            <person name="Brown W."/>
            <person name="Ekwall K."/>
            <person name="Kellis M."/>
            <person name="Leatherwood J."/>
            <person name="Levin H."/>
            <person name="Margalit H."/>
            <person name="Martienssen R."/>
            <person name="Nieduszynski C.A."/>
            <person name="Spatafora J.W."/>
            <person name="Friedman N."/>
            <person name="Dalgaard J.Z."/>
            <person name="Baumann P."/>
            <person name="Niki H."/>
            <person name="Regev A."/>
            <person name="Nusbaum C."/>
        </authorList>
    </citation>
    <scope>NUCLEOTIDE SEQUENCE [LARGE SCALE GENOMIC DNA]</scope>
    <source>
        <strain evidence="4">OY26 / ATCC MYA-4695 / CBS 11777 / NBRC 106824 / NRRL Y48691</strain>
    </source>
</reference>
<evidence type="ECO:0000313" key="4">
    <source>
        <dbReference type="Proteomes" id="UP000015464"/>
    </source>
</evidence>
<dbReference type="GeneID" id="25035902"/>
<dbReference type="GO" id="GO:0005739">
    <property type="term" value="C:mitochondrion"/>
    <property type="evidence" value="ECO:0007669"/>
    <property type="project" value="UniProtKB-SubCell"/>
</dbReference>
<dbReference type="HOGENOM" id="CLU_098374_0_0_1"/>
<evidence type="ECO:0000313" key="3">
    <source>
        <dbReference type="EMBL" id="EPY49693.1"/>
    </source>
</evidence>
<dbReference type="PANTHER" id="PTHR28133:SF1">
    <property type="entry name" value="REQUIRED FOR RESPIRATORY GROWTH PROTEIN 7, MITOCHONDRIAL"/>
    <property type="match status" value="1"/>
</dbReference>
<dbReference type="RefSeq" id="XP_013025716.1">
    <property type="nucleotide sequence ID" value="XM_013170262.1"/>
</dbReference>
<dbReference type="Pfam" id="PF10356">
    <property type="entry name" value="RRG7"/>
    <property type="match status" value="1"/>
</dbReference>
<evidence type="ECO:0000256" key="1">
    <source>
        <dbReference type="ARBA" id="ARBA00004173"/>
    </source>
</evidence>
<dbReference type="eggNOG" id="ENOG502S6ZS">
    <property type="taxonomic scope" value="Eukaryota"/>
</dbReference>